<accession>A0A6H5FWD0</accession>
<evidence type="ECO:0000313" key="2">
    <source>
        <dbReference type="Proteomes" id="UP000479000"/>
    </source>
</evidence>
<proteinExistence type="predicted"/>
<reference evidence="1 2" key="1">
    <citation type="submission" date="2020-02" db="EMBL/GenBank/DDBJ databases">
        <authorList>
            <person name="Ferguson B K."/>
        </authorList>
    </citation>
    <scope>NUCLEOTIDE SEQUENCE [LARGE SCALE GENOMIC DNA]</scope>
</reference>
<organism evidence="1 2">
    <name type="scientific">Nesidiocoris tenuis</name>
    <dbReference type="NCBI Taxonomy" id="355587"/>
    <lineage>
        <taxon>Eukaryota</taxon>
        <taxon>Metazoa</taxon>
        <taxon>Ecdysozoa</taxon>
        <taxon>Arthropoda</taxon>
        <taxon>Hexapoda</taxon>
        <taxon>Insecta</taxon>
        <taxon>Pterygota</taxon>
        <taxon>Neoptera</taxon>
        <taxon>Paraneoptera</taxon>
        <taxon>Hemiptera</taxon>
        <taxon>Heteroptera</taxon>
        <taxon>Panheteroptera</taxon>
        <taxon>Cimicomorpha</taxon>
        <taxon>Miridae</taxon>
        <taxon>Dicyphina</taxon>
        <taxon>Nesidiocoris</taxon>
    </lineage>
</organism>
<gene>
    <name evidence="1" type="ORF">NTEN_LOCUS547</name>
</gene>
<protein>
    <submittedName>
        <fullName evidence="1">Uncharacterized protein</fullName>
    </submittedName>
</protein>
<keyword evidence="2" id="KW-1185">Reference proteome</keyword>
<sequence>MEELFAIKMLDQGHSYKAVTPSGKVVGVVINVHFPDIPDDDEPNVPGRIQQRFIPLASPETTFQRRCINCCSASWAPAFGKRRKSQRIFETARNI</sequence>
<dbReference type="EMBL" id="CADCXU010000942">
    <property type="protein sequence ID" value="CAA9993642.1"/>
    <property type="molecule type" value="Genomic_DNA"/>
</dbReference>
<dbReference type="Proteomes" id="UP000479000">
    <property type="component" value="Unassembled WGS sequence"/>
</dbReference>
<dbReference type="AlphaFoldDB" id="A0A6H5FWD0"/>
<name>A0A6H5FWD0_9HEMI</name>
<evidence type="ECO:0000313" key="1">
    <source>
        <dbReference type="EMBL" id="CAA9993642.1"/>
    </source>
</evidence>